<dbReference type="InterPro" id="IPR007492">
    <property type="entry name" value="LytTR_DNA-bd_dom"/>
</dbReference>
<dbReference type="KEGG" id="phal:H9I45_10655"/>
<keyword evidence="4" id="KW-0238">DNA-binding</keyword>
<keyword evidence="2" id="KW-0472">Membrane</keyword>
<dbReference type="RefSeq" id="WP_088352490.1">
    <property type="nucleotide sequence ID" value="NZ_CP061813.1"/>
</dbReference>
<dbReference type="AlphaFoldDB" id="A0A7L8AD22"/>
<name>A0A7L8AD22_9FLAO</name>
<proteinExistence type="predicted"/>
<dbReference type="Gene3D" id="2.40.50.1020">
    <property type="entry name" value="LytTr DNA-binding domain"/>
    <property type="match status" value="1"/>
</dbReference>
<organism evidence="4 5">
    <name type="scientific">Polaribacter haliotis</name>
    <dbReference type="NCBI Taxonomy" id="1888915"/>
    <lineage>
        <taxon>Bacteria</taxon>
        <taxon>Pseudomonadati</taxon>
        <taxon>Bacteroidota</taxon>
        <taxon>Flavobacteriia</taxon>
        <taxon>Flavobacteriales</taxon>
        <taxon>Flavobacteriaceae</taxon>
    </lineage>
</organism>
<dbReference type="EMBL" id="CP061813">
    <property type="protein sequence ID" value="QOD59807.1"/>
    <property type="molecule type" value="Genomic_DNA"/>
</dbReference>
<keyword evidence="2" id="KW-0812">Transmembrane</keyword>
<feature type="transmembrane region" description="Helical" evidence="2">
    <location>
        <begin position="123"/>
        <end position="146"/>
    </location>
</feature>
<keyword evidence="5" id="KW-1185">Reference proteome</keyword>
<feature type="transmembrane region" description="Helical" evidence="2">
    <location>
        <begin position="93"/>
        <end position="111"/>
    </location>
</feature>
<protein>
    <submittedName>
        <fullName evidence="4">DNA-binding protein</fullName>
    </submittedName>
</protein>
<accession>A0A7L8AD22</accession>
<feature type="transmembrane region" description="Helical" evidence="2">
    <location>
        <begin position="52"/>
        <end position="73"/>
    </location>
</feature>
<dbReference type="GO" id="GO:0003677">
    <property type="term" value="F:DNA binding"/>
    <property type="evidence" value="ECO:0007669"/>
    <property type="project" value="UniProtKB-KW"/>
</dbReference>
<evidence type="ECO:0000313" key="4">
    <source>
        <dbReference type="EMBL" id="QOD59807.1"/>
    </source>
</evidence>
<sequence>MIQSILKWFKTPYFYNPSVKFKLKISFFHGLFVFLFLYIFRPFYLYSFQEIILQYTLGLGLGAFVGTFIVLYIPPLIFKNYFHEENWTIGRNLLLILTGVTFIAILLWYFGEMFKEPYNLKSFSFLEFLFYTFLISIFPLTFFVFLNEKNIRRKRRKRARLINKHNTEKLKKVEEKIKVIKEENGDSKVEIFSENQKESIKFRLKELVYITSQGNYASFFIKKNNILKEKVLRITLTEINKILADNSSILRCHKSYIVNTKFIKDISGNARGYLLKSDILPFDIPVSRKFSKQSLLKLLK</sequence>
<dbReference type="SMART" id="SM00850">
    <property type="entry name" value="LytTR"/>
    <property type="match status" value="1"/>
</dbReference>
<evidence type="ECO:0000256" key="1">
    <source>
        <dbReference type="SAM" id="Coils"/>
    </source>
</evidence>
<feature type="coiled-coil region" evidence="1">
    <location>
        <begin position="163"/>
        <end position="190"/>
    </location>
</feature>
<feature type="transmembrane region" description="Helical" evidence="2">
    <location>
        <begin position="21"/>
        <end position="40"/>
    </location>
</feature>
<evidence type="ECO:0000259" key="3">
    <source>
        <dbReference type="PROSITE" id="PS50930"/>
    </source>
</evidence>
<dbReference type="Pfam" id="PF04397">
    <property type="entry name" value="LytTR"/>
    <property type="match status" value="1"/>
</dbReference>
<gene>
    <name evidence="4" type="ORF">H9I45_10655</name>
</gene>
<reference evidence="4 5" key="1">
    <citation type="journal article" date="2016" name="Int. J. Syst. Evol. Microbiol.">
        <title>Polaribacter haliotis sp. nov., isolated from the gut of abalone Haliotis discus hannai.</title>
        <authorList>
            <person name="Kim Y.O."/>
            <person name="Park I.S."/>
            <person name="Park S."/>
            <person name="Nam B.H."/>
            <person name="Park J.M."/>
            <person name="Kim D.G."/>
            <person name="Yoon J.H."/>
        </authorList>
    </citation>
    <scope>NUCLEOTIDE SEQUENCE [LARGE SCALE GENOMIC DNA]</scope>
    <source>
        <strain evidence="4 5">KCTC 52418</strain>
    </source>
</reference>
<keyword evidence="2" id="KW-1133">Transmembrane helix</keyword>
<dbReference type="Proteomes" id="UP000516764">
    <property type="component" value="Chromosome"/>
</dbReference>
<keyword evidence="1" id="KW-0175">Coiled coil</keyword>
<feature type="domain" description="HTH LytTR-type" evidence="3">
    <location>
        <begin position="235"/>
        <end position="300"/>
    </location>
</feature>
<evidence type="ECO:0000256" key="2">
    <source>
        <dbReference type="SAM" id="Phobius"/>
    </source>
</evidence>
<dbReference type="PROSITE" id="PS50930">
    <property type="entry name" value="HTH_LYTTR"/>
    <property type="match status" value="1"/>
</dbReference>
<dbReference type="OrthoDB" id="1118393at2"/>
<evidence type="ECO:0000313" key="5">
    <source>
        <dbReference type="Proteomes" id="UP000516764"/>
    </source>
</evidence>